<dbReference type="GO" id="GO:0032955">
    <property type="term" value="P:regulation of division septum assembly"/>
    <property type="evidence" value="ECO:0007669"/>
    <property type="project" value="TreeGrafter"/>
</dbReference>
<protein>
    <recommendedName>
        <fullName evidence="3">DH domain-containing protein</fullName>
    </recommendedName>
</protein>
<evidence type="ECO:0000256" key="1">
    <source>
        <dbReference type="SAM" id="Coils"/>
    </source>
</evidence>
<feature type="compositionally biased region" description="Polar residues" evidence="2">
    <location>
        <begin position="157"/>
        <end position="173"/>
    </location>
</feature>
<feature type="compositionally biased region" description="Acidic residues" evidence="2">
    <location>
        <begin position="731"/>
        <end position="741"/>
    </location>
</feature>
<dbReference type="Proteomes" id="UP000664203">
    <property type="component" value="Unassembled WGS sequence"/>
</dbReference>
<evidence type="ECO:0000256" key="2">
    <source>
        <dbReference type="SAM" id="MobiDB-lite"/>
    </source>
</evidence>
<feature type="compositionally biased region" description="Polar residues" evidence="2">
    <location>
        <begin position="1287"/>
        <end position="1304"/>
    </location>
</feature>
<dbReference type="GO" id="GO:0005737">
    <property type="term" value="C:cytoplasm"/>
    <property type="evidence" value="ECO:0007669"/>
    <property type="project" value="TreeGrafter"/>
</dbReference>
<feature type="compositionally biased region" description="Basic and acidic residues" evidence="2">
    <location>
        <begin position="1853"/>
        <end position="1862"/>
    </location>
</feature>
<feature type="compositionally biased region" description="Basic and acidic residues" evidence="2">
    <location>
        <begin position="759"/>
        <end position="789"/>
    </location>
</feature>
<reference evidence="4" key="1">
    <citation type="submission" date="2021-03" db="EMBL/GenBank/DDBJ databases">
        <authorList>
            <person name="Tagirdzhanova G."/>
        </authorList>
    </citation>
    <scope>NUCLEOTIDE SEQUENCE</scope>
</reference>
<feature type="compositionally biased region" description="Polar residues" evidence="2">
    <location>
        <begin position="745"/>
        <end position="755"/>
    </location>
</feature>
<evidence type="ECO:0000313" key="5">
    <source>
        <dbReference type="Proteomes" id="UP000664203"/>
    </source>
</evidence>
<feature type="compositionally biased region" description="Polar residues" evidence="2">
    <location>
        <begin position="475"/>
        <end position="490"/>
    </location>
</feature>
<feature type="compositionally biased region" description="Polar residues" evidence="2">
    <location>
        <begin position="870"/>
        <end position="888"/>
    </location>
</feature>
<evidence type="ECO:0000313" key="4">
    <source>
        <dbReference type="EMBL" id="CAF9943421.1"/>
    </source>
</evidence>
<feature type="compositionally biased region" description="Low complexity" evidence="2">
    <location>
        <begin position="18"/>
        <end position="31"/>
    </location>
</feature>
<feature type="compositionally biased region" description="Polar residues" evidence="2">
    <location>
        <begin position="1809"/>
        <end position="1819"/>
    </location>
</feature>
<feature type="region of interest" description="Disordered" evidence="2">
    <location>
        <begin position="1101"/>
        <end position="1204"/>
    </location>
</feature>
<dbReference type="Gene3D" id="1.20.900.10">
    <property type="entry name" value="Dbl homology (DH) domain"/>
    <property type="match status" value="1"/>
</dbReference>
<dbReference type="OrthoDB" id="10256089at2759"/>
<feature type="compositionally biased region" description="Polar residues" evidence="2">
    <location>
        <begin position="115"/>
        <end position="130"/>
    </location>
</feature>
<proteinExistence type="predicted"/>
<dbReference type="Gene3D" id="1.20.1270.60">
    <property type="entry name" value="Arfaptin homology (AH) domain/BAR domain"/>
    <property type="match status" value="1"/>
</dbReference>
<dbReference type="EMBL" id="CAJPDR010001023">
    <property type="protein sequence ID" value="CAF9943421.1"/>
    <property type="molecule type" value="Genomic_DNA"/>
</dbReference>
<gene>
    <name evidence="4" type="ORF">ALECFALPRED_000322</name>
</gene>
<dbReference type="FunFam" id="1.20.900.10:FF:000053">
    <property type="entry name" value="Rho guanyl nucleotide exchange factor, putative"/>
    <property type="match status" value="1"/>
</dbReference>
<dbReference type="InterPro" id="IPR027267">
    <property type="entry name" value="AH/BAR_dom_sf"/>
</dbReference>
<feature type="compositionally biased region" description="Low complexity" evidence="2">
    <location>
        <begin position="1183"/>
        <end position="1198"/>
    </location>
</feature>
<feature type="coiled-coil region" evidence="1">
    <location>
        <begin position="1327"/>
        <end position="1354"/>
    </location>
</feature>
<feature type="compositionally biased region" description="Low complexity" evidence="2">
    <location>
        <begin position="825"/>
        <end position="835"/>
    </location>
</feature>
<feature type="compositionally biased region" description="Polar residues" evidence="2">
    <location>
        <begin position="718"/>
        <end position="728"/>
    </location>
</feature>
<dbReference type="PANTHER" id="PTHR22834:SF20">
    <property type="entry name" value="SH3 DOMAIN-CONTAINING PROTEIN"/>
    <property type="match status" value="1"/>
</dbReference>
<keyword evidence="1" id="KW-0175">Coiled coil</keyword>
<dbReference type="SMART" id="SM00325">
    <property type="entry name" value="RhoGEF"/>
    <property type="match status" value="1"/>
</dbReference>
<keyword evidence="5" id="KW-1185">Reference proteome</keyword>
<feature type="region of interest" description="Disordered" evidence="2">
    <location>
        <begin position="627"/>
        <end position="888"/>
    </location>
</feature>
<feature type="compositionally biased region" description="Polar residues" evidence="2">
    <location>
        <begin position="1715"/>
        <end position="1732"/>
    </location>
</feature>
<dbReference type="GO" id="GO:0031991">
    <property type="term" value="P:regulation of actomyosin contractile ring contraction"/>
    <property type="evidence" value="ECO:0007669"/>
    <property type="project" value="TreeGrafter"/>
</dbReference>
<feature type="compositionally biased region" description="Low complexity" evidence="2">
    <location>
        <begin position="187"/>
        <end position="208"/>
    </location>
</feature>
<dbReference type="GO" id="GO:0035556">
    <property type="term" value="P:intracellular signal transduction"/>
    <property type="evidence" value="ECO:0007669"/>
    <property type="project" value="InterPro"/>
</dbReference>
<feature type="region of interest" description="Disordered" evidence="2">
    <location>
        <begin position="1715"/>
        <end position="1738"/>
    </location>
</feature>
<feature type="region of interest" description="Disordered" evidence="2">
    <location>
        <begin position="1"/>
        <end position="87"/>
    </location>
</feature>
<name>A0A8H3J9W8_9LECA</name>
<feature type="compositionally biased region" description="Low complexity" evidence="2">
    <location>
        <begin position="853"/>
        <end position="869"/>
    </location>
</feature>
<dbReference type="InterPro" id="IPR035899">
    <property type="entry name" value="DBL_dom_sf"/>
</dbReference>
<dbReference type="PANTHER" id="PTHR22834">
    <property type="entry name" value="NUCLEAR FUSION PROTEIN FUS2"/>
    <property type="match status" value="1"/>
</dbReference>
<sequence>MSSPLDADYALDQHHDPSQPSSSSYDPAAQYIEPQSRPSSISPLPAYAYTPSVKRPKVSPSFEQSTSSTGVNGTGRVSPDPHDFYRHHQHQFGKGFIDGLGQGDIRVERRDRSMGHQQRSGPISRANGQNLHAAPFRINTHDYHSSSTPDRSPLSAAKSSPTLNTARNRQTSLKDLVDRFNQTPDETLPLPRKSSSRSPSTGPNPSSSVHTLKPRNSSLSVRTGNASSRMVFGSESSRSTANPRPHPRRGRTNEDANSSSRSKRTPRPQRTDALEPKMSASQSMIDLAPYIDNGSRRPLFGEIMATSSSAPDPGSGISAPRRRRGSEGSMHSPNPMFPEERHRHVSKGSPSSPSAWYSNVIPSLEEIKMEKQIPNPPTKIHRRTRSDFTGVPTGPPTSRMYGTDLSSTRDRPSSPISIGTSKRNSQSRIPISTRRLSTTSDSGNSTPSTRNNSALGRPNMKSPPRVMAPVKKNHQNPGSPQRQSRSNTPRRSPLRGDSGDRHSATSPRLAAYISAPISKKSPPLRSSRPRQPVSSASTTASRARAADRYSRTENGSLRNTRESRPRKPPELGVVDFAARRQKIQQAFTQTVKENERQEVEAEQRRMSMVQEGQPLEACHTREEIEELGNCHGDSGPATDPGRECQQEMEDDSFQTPAEELPKSERELTINTGDLSERSVLDLGMEDSPTLGTYDRFSSNLCRVQEGDATPPSDVEPSSAITAGTSDSVDTFFDDEPQEDSQDSSRNPSQDHQTLLDQIMHMRDSSLSPEDPRRPGATEESSSEKDDRESIQIMLGDTPVLEKALLKGHRDEKLQDAPQCEDPESRWSTSSWTSSTRSRDDRETPMERIDEHSPSSPTQPTHLSTSTTTSEQIPQQAWSPASFSSPRTARTTLDSDAYSTINRVLDHYHDANVVSPELMNDVQQHILTQSPDLARQGGWDPKKVTQLYLQELAKRRFEQPTSMPDPLKFQIRKRTTSLRVPPMPEKEVREDHDEKMVESMERGHNDSTPSGKRLVVDEGDLKPARASLTGPDDWDMSPSLGGIYLQAEAVDSPIEEKPSLPPKDWKTLTGDLAEMPYQAGQPAADSRPQLPPIQGLGLAINIMPPQRDDSPVIPPPPLPIHSPPPPPADPITSSIYPDKPSTNDVMGPSFRSQDSSRPSRSLDSSVQPSGSSSMFEDRPSVEGPSVSTESTSKTSSPSPDQKRLTRRRHIIKELVDTEHSFGQDMKVVDDIYKGTSNVIIISAEDVKTLFGNSDQIVAFSTNFLDALKGASKSVYVLPKSKRWRSNRISNATSYSGNTDDQSSINGVELSDDDKDRKTFIGEAFAHHMANMEKVYAEYLKNHDAANQKLQVLQKNPKVQIWLKECRAYAHDLTSAWDLDSLLVKPVQRILKYPLLLEQLLEATPENHPDYTALDIAVREVKGISMRINEMKRRADIMEQVTSNRKRKESDVRIGLSKAFGRRTEKLRQQVGLSDMVEDKAYSAVYDKFGSCFFQLQVVMRDVEMYTNDVQIFMNRFYEFVLAMEVHIDVAQTSYPEVESKWRKFRMSTREMSMTALTDHIAAVRKNVIEPMMTLLKLYEGPQKLTQKRNKRIMDYTRFKTIKDRGDKPDKKTIEQGEQFIAVNDTLKDELPRLFFLTGKLVEACLNNFVQLQIQWHIIWRKKLTQAIDDSKVPTKAQDIIDAFTGDFAFFEAQVLALGICNGSMLNDAANFLSPSTTFNGDDSTSQRQASSLELSKRRTLSISSDKSPILPKPDFGARSSGSFFAIGDGIQLAPAGQPTGNYVEPSRRMRASSTLSAHSPRTPEVPGSYHSYSNSTTPVSATPGRLITASARTFTEPSQALSRPSVDHSSTSHLSEDSTRVGRDSLGSTYPPSGPTSQQRAASPSARYSGFFSSAMPMSDSPRNQSPAPGQAQKDFNVIFLAASVYEFNIDRARKEAGYPYLTYVAGEIFDVIGEKGELWLAKNQDDSDNLVGWIWNKHFVKLAS</sequence>
<feature type="region of interest" description="Disordered" evidence="2">
    <location>
        <begin position="111"/>
        <end position="281"/>
    </location>
</feature>
<dbReference type="SUPFAM" id="SSF48065">
    <property type="entry name" value="DBL homology domain (DH-domain)"/>
    <property type="match status" value="1"/>
</dbReference>
<dbReference type="CDD" id="cd00160">
    <property type="entry name" value="RhoGEF"/>
    <property type="match status" value="1"/>
</dbReference>
<feature type="compositionally biased region" description="Polar residues" evidence="2">
    <location>
        <begin position="214"/>
        <end position="242"/>
    </location>
</feature>
<feature type="compositionally biased region" description="Basic and acidic residues" evidence="2">
    <location>
        <begin position="559"/>
        <end position="569"/>
    </location>
</feature>
<feature type="compositionally biased region" description="Low complexity" evidence="2">
    <location>
        <begin position="1147"/>
        <end position="1164"/>
    </location>
</feature>
<dbReference type="PROSITE" id="PS50010">
    <property type="entry name" value="DH_2"/>
    <property type="match status" value="1"/>
</dbReference>
<dbReference type="InterPro" id="IPR051492">
    <property type="entry name" value="Dynamin-Rho_GEF"/>
</dbReference>
<feature type="compositionally biased region" description="Pro residues" evidence="2">
    <location>
        <begin position="1111"/>
        <end position="1128"/>
    </location>
</feature>
<feature type="region of interest" description="Disordered" evidence="2">
    <location>
        <begin position="304"/>
        <end position="356"/>
    </location>
</feature>
<feature type="compositionally biased region" description="Polar residues" evidence="2">
    <location>
        <begin position="414"/>
        <end position="454"/>
    </location>
</feature>
<feature type="compositionally biased region" description="Low complexity" evidence="2">
    <location>
        <begin position="516"/>
        <end position="543"/>
    </location>
</feature>
<feature type="compositionally biased region" description="Basic and acidic residues" evidence="2">
    <location>
        <begin position="836"/>
        <end position="852"/>
    </location>
</feature>
<organism evidence="4 5">
    <name type="scientific">Alectoria fallacina</name>
    <dbReference type="NCBI Taxonomy" id="1903189"/>
    <lineage>
        <taxon>Eukaryota</taxon>
        <taxon>Fungi</taxon>
        <taxon>Dikarya</taxon>
        <taxon>Ascomycota</taxon>
        <taxon>Pezizomycotina</taxon>
        <taxon>Lecanoromycetes</taxon>
        <taxon>OSLEUM clade</taxon>
        <taxon>Lecanoromycetidae</taxon>
        <taxon>Lecanorales</taxon>
        <taxon>Lecanorineae</taxon>
        <taxon>Parmeliaceae</taxon>
        <taxon>Alectoria</taxon>
    </lineage>
</organism>
<feature type="domain" description="DH" evidence="3">
    <location>
        <begin position="1205"/>
        <end position="1429"/>
    </location>
</feature>
<comment type="caution">
    <text evidence="4">The sequence shown here is derived from an EMBL/GenBank/DDBJ whole genome shotgun (WGS) entry which is preliminary data.</text>
</comment>
<feature type="region of interest" description="Disordered" evidence="2">
    <location>
        <begin position="1287"/>
        <end position="1307"/>
    </location>
</feature>
<feature type="region of interest" description="Disordered" evidence="2">
    <location>
        <begin position="1774"/>
        <end position="1821"/>
    </location>
</feature>
<feature type="compositionally biased region" description="Polar residues" evidence="2">
    <location>
        <begin position="1865"/>
        <end position="1881"/>
    </location>
</feature>
<feature type="region of interest" description="Disordered" evidence="2">
    <location>
        <begin position="1834"/>
        <end position="1884"/>
    </location>
</feature>
<feature type="compositionally biased region" description="Polar residues" evidence="2">
    <location>
        <begin position="61"/>
        <end position="71"/>
    </location>
</feature>
<dbReference type="InterPro" id="IPR000219">
    <property type="entry name" value="DH_dom"/>
</dbReference>
<evidence type="ECO:0000259" key="3">
    <source>
        <dbReference type="PROSITE" id="PS50010"/>
    </source>
</evidence>
<dbReference type="InterPro" id="IPR001331">
    <property type="entry name" value="GDS_CDC24_CS"/>
</dbReference>
<dbReference type="SUPFAM" id="SSF103657">
    <property type="entry name" value="BAR/IMD domain-like"/>
    <property type="match status" value="1"/>
</dbReference>
<dbReference type="Pfam" id="PF00621">
    <property type="entry name" value="RhoGEF"/>
    <property type="match status" value="1"/>
</dbReference>
<dbReference type="GO" id="GO:0005085">
    <property type="term" value="F:guanyl-nucleotide exchange factor activity"/>
    <property type="evidence" value="ECO:0007669"/>
    <property type="project" value="InterPro"/>
</dbReference>
<dbReference type="CDD" id="cd07589">
    <property type="entry name" value="BAR_DNMBP"/>
    <property type="match status" value="1"/>
</dbReference>
<dbReference type="PROSITE" id="PS00741">
    <property type="entry name" value="DH_1"/>
    <property type="match status" value="1"/>
</dbReference>
<feature type="compositionally biased region" description="Polar residues" evidence="2">
    <location>
        <begin position="1834"/>
        <end position="1852"/>
    </location>
</feature>
<accession>A0A8H3J9W8</accession>
<feature type="region of interest" description="Disordered" evidence="2">
    <location>
        <begin position="369"/>
        <end position="570"/>
    </location>
</feature>
<feature type="compositionally biased region" description="Basic and acidic residues" evidence="2">
    <location>
        <begin position="803"/>
        <end position="814"/>
    </location>
</feature>